<evidence type="ECO:0000256" key="1">
    <source>
        <dbReference type="ARBA" id="ARBA00004202"/>
    </source>
</evidence>
<organism evidence="10 11">
    <name type="scientific">Oceanobacillus caeni</name>
    <dbReference type="NCBI Taxonomy" id="405946"/>
    <lineage>
        <taxon>Bacteria</taxon>
        <taxon>Bacillati</taxon>
        <taxon>Bacillota</taxon>
        <taxon>Bacilli</taxon>
        <taxon>Bacillales</taxon>
        <taxon>Bacillaceae</taxon>
        <taxon>Oceanobacillus</taxon>
    </lineage>
</organism>
<keyword evidence="8" id="KW-0472">Membrane</keyword>
<comment type="caution">
    <text evidence="10">The sequence shown here is derived from an EMBL/GenBank/DDBJ whole genome shotgun (WGS) entry which is preliminary data.</text>
</comment>
<evidence type="ECO:0000256" key="2">
    <source>
        <dbReference type="ARBA" id="ARBA00005417"/>
    </source>
</evidence>
<dbReference type="InterPro" id="IPR015856">
    <property type="entry name" value="ABC_transpr_CbiO/EcfA_su"/>
</dbReference>
<dbReference type="PANTHER" id="PTHR43553">
    <property type="entry name" value="HEAVY METAL TRANSPORTER"/>
    <property type="match status" value="1"/>
</dbReference>
<comment type="similarity">
    <text evidence="2">Belongs to the ABC transporter superfamily.</text>
</comment>
<accession>A0ABR5MIN7</accession>
<keyword evidence="7" id="KW-1278">Translocase</keyword>
<dbReference type="Pfam" id="PF00005">
    <property type="entry name" value="ABC_tran"/>
    <property type="match status" value="2"/>
</dbReference>
<protein>
    <submittedName>
        <fullName evidence="10">ABC transporter ATP-binding protein</fullName>
    </submittedName>
</protein>
<gene>
    <name evidence="10" type="ORF">AFL42_10190</name>
</gene>
<dbReference type="RefSeq" id="WP_047185755.1">
    <property type="nucleotide sequence ID" value="NZ_JANKBL010000035.1"/>
</dbReference>
<dbReference type="PANTHER" id="PTHR43553:SF27">
    <property type="entry name" value="ENERGY-COUPLING FACTOR TRANSPORTER ATP-BINDING PROTEIN ECFA2"/>
    <property type="match status" value="1"/>
</dbReference>
<dbReference type="SUPFAM" id="SSF52540">
    <property type="entry name" value="P-loop containing nucleoside triphosphate hydrolases"/>
    <property type="match status" value="2"/>
</dbReference>
<dbReference type="Gene3D" id="3.40.50.300">
    <property type="entry name" value="P-loop containing nucleotide triphosphate hydrolases"/>
    <property type="match status" value="2"/>
</dbReference>
<evidence type="ECO:0000256" key="3">
    <source>
        <dbReference type="ARBA" id="ARBA00022448"/>
    </source>
</evidence>
<evidence type="ECO:0000259" key="9">
    <source>
        <dbReference type="PROSITE" id="PS50893"/>
    </source>
</evidence>
<comment type="subcellular location">
    <subcellularLocation>
        <location evidence="1">Cell membrane</location>
        <topology evidence="1">Peripheral membrane protein</topology>
    </subcellularLocation>
</comment>
<evidence type="ECO:0000256" key="5">
    <source>
        <dbReference type="ARBA" id="ARBA00022741"/>
    </source>
</evidence>
<dbReference type="SMART" id="SM00382">
    <property type="entry name" value="AAA"/>
    <property type="match status" value="2"/>
</dbReference>
<dbReference type="GO" id="GO:0005524">
    <property type="term" value="F:ATP binding"/>
    <property type="evidence" value="ECO:0007669"/>
    <property type="project" value="UniProtKB-KW"/>
</dbReference>
<keyword evidence="5" id="KW-0547">Nucleotide-binding</keyword>
<evidence type="ECO:0000313" key="10">
    <source>
        <dbReference type="EMBL" id="KPH74485.1"/>
    </source>
</evidence>
<dbReference type="Proteomes" id="UP000037854">
    <property type="component" value="Unassembled WGS sequence"/>
</dbReference>
<dbReference type="InterPro" id="IPR003439">
    <property type="entry name" value="ABC_transporter-like_ATP-bd"/>
</dbReference>
<sequence>MKQEQRRPLLLIENFSFDYESLDQPIINRIQFSLNKNETTILMGSSGSGKSSLALCLNGLYPDAVEGVSSGEIYYRGKNIRDFKKGELNQEIGIVFQDPESQFCMITIEDELAFTLENIKTPPSEMARRISEVLKLVGMDGLQNRKIHELSGGQKQKIALASVLLLEPNMLILDEPTANLDPVSSLEFIQLIKCVQEKHQLAVLIIEHQADDWLDIVDRVLVMGRSGELIADGNVNSIFMEKKTLLEQEGVFLPKRFSNTADSFRNFNHRILPSEDVILTVKDMSFYRKKQIILNEINLDIRSGEFIAIIGENGAGKSTLLQLMAGLLTPFKGNIYFFDKPMEHWDQKELRKRMGYVFQNPEHQFITDTVLEELTFGLKLNGYSEKKINSTATKLMREFHLEKHRFSNPFSLSGGQKRRLSVATMVDETPDILFFDEPTFGQDARTTREFMNMIERLRESGTTIVFVTHDMDIVDITNRAIVLHKQNIVYNGEPEKLWQQEKILKKARLRLPYRIRNNHEEGAV</sequence>
<keyword evidence="4" id="KW-1003">Cell membrane</keyword>
<keyword evidence="11" id="KW-1185">Reference proteome</keyword>
<feature type="domain" description="ABC transporter" evidence="9">
    <location>
        <begin position="279"/>
        <end position="510"/>
    </location>
</feature>
<feature type="domain" description="ABC transporter" evidence="9">
    <location>
        <begin position="10"/>
        <end position="251"/>
    </location>
</feature>
<dbReference type="InterPro" id="IPR003593">
    <property type="entry name" value="AAA+_ATPase"/>
</dbReference>
<dbReference type="NCBIfam" id="NF010167">
    <property type="entry name" value="PRK13648.1"/>
    <property type="match status" value="2"/>
</dbReference>
<name>A0ABR5MIN7_9BACI</name>
<dbReference type="CDD" id="cd03225">
    <property type="entry name" value="ABC_cobalt_CbiO_domain1"/>
    <property type="match status" value="2"/>
</dbReference>
<dbReference type="InterPro" id="IPR017871">
    <property type="entry name" value="ABC_transporter-like_CS"/>
</dbReference>
<dbReference type="EMBL" id="LGTK01000031">
    <property type="protein sequence ID" value="KPH74485.1"/>
    <property type="molecule type" value="Genomic_DNA"/>
</dbReference>
<proteinExistence type="inferred from homology"/>
<dbReference type="InterPro" id="IPR027417">
    <property type="entry name" value="P-loop_NTPase"/>
</dbReference>
<keyword evidence="3" id="KW-0813">Transport</keyword>
<evidence type="ECO:0000256" key="7">
    <source>
        <dbReference type="ARBA" id="ARBA00022967"/>
    </source>
</evidence>
<evidence type="ECO:0000256" key="8">
    <source>
        <dbReference type="ARBA" id="ARBA00023136"/>
    </source>
</evidence>
<evidence type="ECO:0000256" key="4">
    <source>
        <dbReference type="ARBA" id="ARBA00022475"/>
    </source>
</evidence>
<evidence type="ECO:0000313" key="11">
    <source>
        <dbReference type="Proteomes" id="UP000037854"/>
    </source>
</evidence>
<dbReference type="PROSITE" id="PS00211">
    <property type="entry name" value="ABC_TRANSPORTER_1"/>
    <property type="match status" value="2"/>
</dbReference>
<keyword evidence="6 10" id="KW-0067">ATP-binding</keyword>
<dbReference type="InterPro" id="IPR050095">
    <property type="entry name" value="ECF_ABC_transporter_ATP-bd"/>
</dbReference>
<reference evidence="10 11" key="1">
    <citation type="submission" date="2015-07" db="EMBL/GenBank/DDBJ databases">
        <title>High-quality draft genome sequence of Oceanobacillus caeni HM6, a bacillus isolated from a human feces.</title>
        <authorList>
            <person name="Kumar J."/>
            <person name="Verma M.K."/>
            <person name="Pandey R."/>
            <person name="Bhambi M."/>
            <person name="Chauhan N."/>
        </authorList>
    </citation>
    <scope>NUCLEOTIDE SEQUENCE [LARGE SCALE GENOMIC DNA]</scope>
    <source>
        <strain evidence="10 11">HM6</strain>
    </source>
</reference>
<evidence type="ECO:0000256" key="6">
    <source>
        <dbReference type="ARBA" id="ARBA00022840"/>
    </source>
</evidence>
<dbReference type="PROSITE" id="PS50893">
    <property type="entry name" value="ABC_TRANSPORTER_2"/>
    <property type="match status" value="2"/>
</dbReference>